<dbReference type="PANTHER" id="PTHR13367">
    <property type="entry name" value="UBIQUITIN THIOESTERASE"/>
    <property type="match status" value="1"/>
</dbReference>
<dbReference type="GO" id="GO:0003677">
    <property type="term" value="F:DNA binding"/>
    <property type="evidence" value="ECO:0007669"/>
    <property type="project" value="InterPro"/>
</dbReference>
<dbReference type="SMART" id="SM00259">
    <property type="entry name" value="ZnF_A20"/>
    <property type="match status" value="3"/>
</dbReference>
<sequence length="805" mass="90473">MASLRKTTLAHLFLRVFHDMEVRNLLPTFLENSNLTKALKLRERIADDVSKLPVGEPALYYCTTLHLHSVQLIGYEAYSLHCRELIQKSLFDLNVLRLFEEKKWLNWCKRLKLLFPLKNAGKESSLPDAVSLYMWGVHDSDMVLSTALYKTLTKNSPTDLGLAGHKGSQKSDYRALPLTPDIRLQEEEWQYVVKTADPKSKAKAPRKQRYQDIYLFVLANIIRRPIIVIAGCPEETINVSLNSAPEPSGVYLPLLWSPNRSCCFPVVLAFSEQHFTPLVYANVPGPEIEAVPLVIPSGDRLLKFGVPFLFEKNEDAKRQCLDTYLNLINVEGCTEEFITAARLQGNDLPENFSLVQDYFKLVQHMESNSHRNVEGKVKPKLNPNQDQFSKVSALSNFSITGNHCVTLGCQYFSSTSTQPFCHECHKKLHQQATPSSHRKQFVSDRMSFYGNDSPAEVKLPPGPASAPAASSQMTFFNEINLKSSAVTRKCPVTGNKTQHPPPNATLNRVLLRPFTESHTMRELNPEETLVENTMDLLTGRCIMCKNETRTFNGLCYKCLQRRAEASGSDDDQDSIIPGFQSALASSCLEEESCGSCTEPRNGRRCVNDECNFYGTQENLGYCTICYIAIYGNKDHHGQSVSTTAMLGSQPSSSSSVQRNPMKCRALKCTRLGSHQHNGYCEKCFLLTRVDLETSRCSKAEKKKSSTIEPHYKTSIKQDPLCEQFREKVDLETKNVPHGAANQGTMMTENVELTMRLCRERDARTSGMSSVKDIATNVTDTCCPSSWSRGLVNRGAQCESRERQST</sequence>
<accession>A0A8C4SYY6</accession>
<dbReference type="GO" id="GO:0016477">
    <property type="term" value="P:cell migration"/>
    <property type="evidence" value="ECO:0007669"/>
    <property type="project" value="TreeGrafter"/>
</dbReference>
<reference evidence="17" key="2">
    <citation type="submission" date="2025-08" db="UniProtKB">
        <authorList>
            <consortium name="Ensembl"/>
        </authorList>
    </citation>
    <scope>IDENTIFICATION</scope>
</reference>
<dbReference type="Proteomes" id="UP000694620">
    <property type="component" value="Chromosome 14"/>
</dbReference>
<dbReference type="GO" id="GO:0007010">
    <property type="term" value="P:cytoskeleton organization"/>
    <property type="evidence" value="ECO:0007669"/>
    <property type="project" value="TreeGrafter"/>
</dbReference>
<dbReference type="InterPro" id="IPR051346">
    <property type="entry name" value="OTU_Deubiquitinase"/>
</dbReference>
<evidence type="ECO:0000256" key="1">
    <source>
        <dbReference type="ARBA" id="ARBA00000707"/>
    </source>
</evidence>
<dbReference type="GO" id="GO:0030177">
    <property type="term" value="P:positive regulation of Wnt signaling pathway"/>
    <property type="evidence" value="ECO:0007669"/>
    <property type="project" value="TreeGrafter"/>
</dbReference>
<dbReference type="AlphaFoldDB" id="A0A8C4SYY6"/>
<dbReference type="GeneTree" id="ENSGT00940000158448"/>
<evidence type="ECO:0000256" key="14">
    <source>
        <dbReference type="ARBA" id="ARBA00022833"/>
    </source>
</evidence>
<keyword evidence="14" id="KW-0862">Zinc</keyword>
<protein>
    <recommendedName>
        <fullName evidence="5">ubiquitinyl hydrolase 1</fullName>
        <ecNumber evidence="5">3.4.19.12</ecNumber>
    </recommendedName>
</protein>
<keyword evidence="7" id="KW-0597">Phosphoprotein</keyword>
<comment type="subcellular location">
    <subcellularLocation>
        <location evidence="3">Cytoplasm</location>
    </subcellularLocation>
    <subcellularLocation>
        <location evidence="2">Nucleus</location>
    </subcellularLocation>
</comment>
<evidence type="ECO:0000259" key="16">
    <source>
        <dbReference type="PROSITE" id="PS51036"/>
    </source>
</evidence>
<keyword evidence="13" id="KW-0788">Thiol protease</keyword>
<evidence type="ECO:0000256" key="4">
    <source>
        <dbReference type="ARBA" id="ARBA00005865"/>
    </source>
</evidence>
<evidence type="ECO:0000256" key="13">
    <source>
        <dbReference type="ARBA" id="ARBA00022807"/>
    </source>
</evidence>
<dbReference type="GO" id="GO:0071947">
    <property type="term" value="P:protein deubiquitination involved in ubiquitin-dependent protein catabolic process"/>
    <property type="evidence" value="ECO:0007669"/>
    <property type="project" value="TreeGrafter"/>
</dbReference>
<dbReference type="InterPro" id="IPR003323">
    <property type="entry name" value="OTU_dom"/>
</dbReference>
<proteinExistence type="inferred from homology"/>
<keyword evidence="10" id="KW-0863">Zinc-finger</keyword>
<comment type="similarity">
    <text evidence="4">Belongs to the peptidase C64 family.</text>
</comment>
<dbReference type="EC" id="3.4.19.12" evidence="5"/>
<keyword evidence="15" id="KW-0539">Nucleus</keyword>
<reference evidence="17" key="3">
    <citation type="submission" date="2025-09" db="UniProtKB">
        <authorList>
            <consortium name="Ensembl"/>
        </authorList>
    </citation>
    <scope>IDENTIFICATION</scope>
</reference>
<keyword evidence="8" id="KW-0645">Protease</keyword>
<evidence type="ECO:0000256" key="9">
    <source>
        <dbReference type="ARBA" id="ARBA00022723"/>
    </source>
</evidence>
<dbReference type="GO" id="GO:0035523">
    <property type="term" value="P:protein K29-linked deubiquitination"/>
    <property type="evidence" value="ECO:0007669"/>
    <property type="project" value="TreeGrafter"/>
</dbReference>
<evidence type="ECO:0000256" key="10">
    <source>
        <dbReference type="ARBA" id="ARBA00022771"/>
    </source>
</evidence>
<dbReference type="GO" id="GO:0004843">
    <property type="term" value="F:cysteine-type deubiquitinase activity"/>
    <property type="evidence" value="ECO:0007669"/>
    <property type="project" value="UniProtKB-EC"/>
</dbReference>
<keyword evidence="6" id="KW-0963">Cytoplasm</keyword>
<reference evidence="17" key="1">
    <citation type="submission" date="2021-06" db="EMBL/GenBank/DDBJ databases">
        <authorList>
            <consortium name="Wellcome Sanger Institute Data Sharing"/>
        </authorList>
    </citation>
    <scope>NUCLEOTIDE SEQUENCE [LARGE SCALE GENOMIC DNA]</scope>
</reference>
<dbReference type="Ensembl" id="ENSECRT00000023951.1">
    <property type="protein sequence ID" value="ENSECRP00000023447.1"/>
    <property type="gene ID" value="ENSECRG00000015856.1"/>
</dbReference>
<evidence type="ECO:0000256" key="2">
    <source>
        <dbReference type="ARBA" id="ARBA00004123"/>
    </source>
</evidence>
<feature type="domain" description="A20-type" evidence="16">
    <location>
        <begin position="599"/>
        <end position="634"/>
    </location>
</feature>
<keyword evidence="12" id="KW-0378">Hydrolase</keyword>
<keyword evidence="18" id="KW-1185">Reference proteome</keyword>
<dbReference type="GO" id="GO:0070530">
    <property type="term" value="F:K63-linked polyubiquitin modification-dependent protein binding"/>
    <property type="evidence" value="ECO:0007669"/>
    <property type="project" value="TreeGrafter"/>
</dbReference>
<evidence type="ECO:0000256" key="5">
    <source>
        <dbReference type="ARBA" id="ARBA00012759"/>
    </source>
</evidence>
<dbReference type="GO" id="GO:1990168">
    <property type="term" value="P:protein K33-linked deubiquitination"/>
    <property type="evidence" value="ECO:0007669"/>
    <property type="project" value="TreeGrafter"/>
</dbReference>
<dbReference type="GO" id="GO:0008270">
    <property type="term" value="F:zinc ion binding"/>
    <property type="evidence" value="ECO:0007669"/>
    <property type="project" value="UniProtKB-KW"/>
</dbReference>
<keyword evidence="11" id="KW-0833">Ubl conjugation pathway</keyword>
<evidence type="ECO:0000256" key="7">
    <source>
        <dbReference type="ARBA" id="ARBA00022553"/>
    </source>
</evidence>
<organism evidence="17 18">
    <name type="scientific">Erpetoichthys calabaricus</name>
    <name type="common">Rope fish</name>
    <name type="synonym">Calamoichthys calabaricus</name>
    <dbReference type="NCBI Taxonomy" id="27687"/>
    <lineage>
        <taxon>Eukaryota</taxon>
        <taxon>Metazoa</taxon>
        <taxon>Chordata</taxon>
        <taxon>Craniata</taxon>
        <taxon>Vertebrata</taxon>
        <taxon>Euteleostomi</taxon>
        <taxon>Actinopterygii</taxon>
        <taxon>Polypteriformes</taxon>
        <taxon>Polypteridae</taxon>
        <taxon>Erpetoichthys</taxon>
    </lineage>
</organism>
<name>A0A8C4SYY6_ERPCA</name>
<evidence type="ECO:0000256" key="11">
    <source>
        <dbReference type="ARBA" id="ARBA00022786"/>
    </source>
</evidence>
<evidence type="ECO:0000313" key="17">
    <source>
        <dbReference type="Ensembl" id="ENSECRP00000023447.1"/>
    </source>
</evidence>
<dbReference type="PANTHER" id="PTHR13367:SF3">
    <property type="entry name" value="TUMOR NECROSIS FACTOR ALPHA-INDUCED PROTEIN 3"/>
    <property type="match status" value="1"/>
</dbReference>
<dbReference type="InterPro" id="IPR002653">
    <property type="entry name" value="Znf_A20"/>
</dbReference>
<evidence type="ECO:0000313" key="18">
    <source>
        <dbReference type="Proteomes" id="UP000694620"/>
    </source>
</evidence>
<dbReference type="Gene3D" id="4.10.240.30">
    <property type="match status" value="2"/>
</dbReference>
<evidence type="ECO:0000256" key="15">
    <source>
        <dbReference type="ARBA" id="ARBA00023242"/>
    </source>
</evidence>
<dbReference type="Pfam" id="PF02338">
    <property type="entry name" value="OTU"/>
    <property type="match status" value="1"/>
</dbReference>
<evidence type="ECO:0000256" key="12">
    <source>
        <dbReference type="ARBA" id="ARBA00022801"/>
    </source>
</evidence>
<dbReference type="Pfam" id="PF01754">
    <property type="entry name" value="zf-A20"/>
    <property type="match status" value="1"/>
</dbReference>
<gene>
    <name evidence="17" type="primary">LOC114665039</name>
</gene>
<evidence type="ECO:0000256" key="6">
    <source>
        <dbReference type="ARBA" id="ARBA00022490"/>
    </source>
</evidence>
<dbReference type="PROSITE" id="PS51036">
    <property type="entry name" value="ZF_A20"/>
    <property type="match status" value="2"/>
</dbReference>
<evidence type="ECO:0000256" key="8">
    <source>
        <dbReference type="ARBA" id="ARBA00022670"/>
    </source>
</evidence>
<evidence type="ECO:0000256" key="3">
    <source>
        <dbReference type="ARBA" id="ARBA00004496"/>
    </source>
</evidence>
<keyword evidence="9" id="KW-0479">Metal-binding</keyword>
<comment type="catalytic activity">
    <reaction evidence="1">
        <text>Thiol-dependent hydrolysis of ester, thioester, amide, peptide and isopeptide bonds formed by the C-terminal Gly of ubiquitin (a 76-residue protein attached to proteins as an intracellular targeting signal).</text>
        <dbReference type="EC" id="3.4.19.12"/>
    </reaction>
</comment>
<dbReference type="GO" id="GO:0005737">
    <property type="term" value="C:cytoplasm"/>
    <property type="evidence" value="ECO:0007669"/>
    <property type="project" value="UniProtKB-SubCell"/>
</dbReference>
<feature type="domain" description="A20-type" evidence="16">
    <location>
        <begin position="657"/>
        <end position="692"/>
    </location>
</feature>
<dbReference type="GO" id="GO:0005634">
    <property type="term" value="C:nucleus"/>
    <property type="evidence" value="ECO:0007669"/>
    <property type="project" value="UniProtKB-SubCell"/>
</dbReference>